<name>A0A7Y7M3J5_9PROT</name>
<proteinExistence type="predicted"/>
<evidence type="ECO:0008006" key="5">
    <source>
        <dbReference type="Google" id="ProtNLM"/>
    </source>
</evidence>
<evidence type="ECO:0000313" key="4">
    <source>
        <dbReference type="Proteomes" id="UP000534870"/>
    </source>
</evidence>
<keyword evidence="2" id="KW-0732">Signal</keyword>
<comment type="caution">
    <text evidence="3">The sequence shown here is derived from an EMBL/GenBank/DDBJ whole genome shotgun (WGS) entry which is preliminary data.</text>
</comment>
<dbReference type="EMBL" id="JABXXP010000004">
    <property type="protein sequence ID" value="NVN09775.1"/>
    <property type="molecule type" value="Genomic_DNA"/>
</dbReference>
<dbReference type="AlphaFoldDB" id="A0A7Y7M3J5"/>
<evidence type="ECO:0000256" key="2">
    <source>
        <dbReference type="SAM" id="SignalP"/>
    </source>
</evidence>
<gene>
    <name evidence="3" type="ORF">HUK84_01200</name>
</gene>
<feature type="chain" id="PRO_5030748870" description="Porin" evidence="2">
    <location>
        <begin position="24"/>
        <end position="520"/>
    </location>
</feature>
<evidence type="ECO:0000256" key="1">
    <source>
        <dbReference type="SAM" id="MobiDB-lite"/>
    </source>
</evidence>
<accession>A0A7Y7M3J5</accession>
<feature type="signal peptide" evidence="2">
    <location>
        <begin position="1"/>
        <end position="23"/>
    </location>
</feature>
<organism evidence="3 4">
    <name type="scientific">Nguyenibacter vanlangensis</name>
    <dbReference type="NCBI Taxonomy" id="1216886"/>
    <lineage>
        <taxon>Bacteria</taxon>
        <taxon>Pseudomonadati</taxon>
        <taxon>Pseudomonadota</taxon>
        <taxon>Alphaproteobacteria</taxon>
        <taxon>Acetobacterales</taxon>
        <taxon>Acetobacteraceae</taxon>
        <taxon>Nguyenibacter</taxon>
    </lineage>
</organism>
<feature type="region of interest" description="Disordered" evidence="1">
    <location>
        <begin position="38"/>
        <end position="64"/>
    </location>
</feature>
<protein>
    <recommendedName>
        <fullName evidence="5">Porin</fullName>
    </recommendedName>
</protein>
<reference evidence="3 4" key="1">
    <citation type="submission" date="2020-06" db="EMBL/GenBank/DDBJ databases">
        <title>Description of novel acetic acid bacteria.</title>
        <authorList>
            <person name="Sombolestani A."/>
        </authorList>
    </citation>
    <scope>NUCLEOTIDE SEQUENCE [LARGE SCALE GENOMIC DNA]</scope>
    <source>
        <strain evidence="3 4">LMG 31431</strain>
    </source>
</reference>
<sequence>MIIGTRVIFVALPTALLPITASAATIGKGKTVPAAHHARATGNATAAGKAPGPTRGLAGAGPGAASRDEANLIPAVGLSVPGGAIPEASGPEAPVHHVVAHRYARPEDRWALTEETIVNTPRGGTPVPVARGIPWLNWVNLDIRQNVRLAKSITLHGGFGFNLFSDQAPSMTPYRDFRFDTREAYVTVGAGDHFFVDIGRFNLKAGVASGFNPTDFFRTATVLNVDTNDVTALRERRLGTFMAHAELFTPTIDVAAAIAPRLTRSHDEHYLAVDENFDLGLERTNPDWREELRLTFPGVTRFAPAAYVYHDRHAVKFGASSAVLLSSKATGYAEWAGWNRGTIVSDALTNALAAGLLPSFTPDPDIGGGGERFRQQLAIGITYALLPKVSLSLEYDYSEAGLTKGKMQLLTSAGQAGGLGAATYWVVRQYGVDQQDPLGRHTGFVRFAWSDAFVRNLSLSAIAQINLGDGSGAYQASVTYSFHGGWAVNLQGNLTAGSTRGEYGSVPQSGAVLTRIVKYF</sequence>
<dbReference type="Proteomes" id="UP000534870">
    <property type="component" value="Unassembled WGS sequence"/>
</dbReference>
<dbReference type="RefSeq" id="WP_176638573.1">
    <property type="nucleotide sequence ID" value="NZ_JABXXP010000004.1"/>
</dbReference>
<evidence type="ECO:0000313" key="3">
    <source>
        <dbReference type="EMBL" id="NVN09775.1"/>
    </source>
</evidence>